<dbReference type="InterPro" id="IPR036388">
    <property type="entry name" value="WH-like_DNA-bd_sf"/>
</dbReference>
<protein>
    <submittedName>
        <fullName evidence="1">Transposase</fullName>
    </submittedName>
</protein>
<dbReference type="SUPFAM" id="SSF48295">
    <property type="entry name" value="TrpR-like"/>
    <property type="match status" value="1"/>
</dbReference>
<gene>
    <name evidence="1" type="ORF">GHK53_06520</name>
</gene>
<dbReference type="InterPro" id="IPR002514">
    <property type="entry name" value="Transposase_8"/>
</dbReference>
<dbReference type="Gene3D" id="1.10.10.10">
    <property type="entry name" value="Winged helix-like DNA-binding domain superfamily/Winged helix DNA-binding domain"/>
    <property type="match status" value="1"/>
</dbReference>
<dbReference type="Proteomes" id="UP000429484">
    <property type="component" value="Unassembled WGS sequence"/>
</dbReference>
<proteinExistence type="predicted"/>
<dbReference type="AlphaFoldDB" id="A0AAW9TKE4"/>
<dbReference type="EMBL" id="WISR01000067">
    <property type="protein sequence ID" value="MQW32477.1"/>
    <property type="molecule type" value="Genomic_DNA"/>
</dbReference>
<sequence length="97" mass="11451">MRVEILGQERRRRWRDEEKREIVMSVGVSGATVTEVAHRHHVTRQQIYTWRSELKKKGLLSPSTNAVFISTQEWNDFLDSFVDEEELIARIKAKSPR</sequence>
<dbReference type="InterPro" id="IPR010921">
    <property type="entry name" value="Trp_repressor/repl_initiator"/>
</dbReference>
<dbReference type="GO" id="GO:0004803">
    <property type="term" value="F:transposase activity"/>
    <property type="evidence" value="ECO:0007669"/>
    <property type="project" value="InterPro"/>
</dbReference>
<name>A0AAW9TKE4_RHIML</name>
<dbReference type="GO" id="GO:0043565">
    <property type="term" value="F:sequence-specific DNA binding"/>
    <property type="evidence" value="ECO:0007669"/>
    <property type="project" value="InterPro"/>
</dbReference>
<accession>A0AAW9TKE4</accession>
<reference evidence="1 2" key="1">
    <citation type="journal article" date="2013" name="Genome Biol.">
        <title>Comparative genomics of the core and accessory genomes of 48 Sinorhizobium strains comprising five genospecies.</title>
        <authorList>
            <person name="Sugawara M."/>
            <person name="Epstein B."/>
            <person name="Badgley B.D."/>
            <person name="Unno T."/>
            <person name="Xu L."/>
            <person name="Reese J."/>
            <person name="Gyaneshwar P."/>
            <person name="Denny R."/>
            <person name="Mudge J."/>
            <person name="Bharti A.K."/>
            <person name="Farmer A.D."/>
            <person name="May G.D."/>
            <person name="Woodward J.E."/>
            <person name="Medigue C."/>
            <person name="Vallenet D."/>
            <person name="Lajus A."/>
            <person name="Rouy Z."/>
            <person name="Martinez-Vaz B."/>
            <person name="Tiffin P."/>
            <person name="Young N.D."/>
            <person name="Sadowsky M.J."/>
        </authorList>
    </citation>
    <scope>NUCLEOTIDE SEQUENCE [LARGE SCALE GENOMIC DNA]</scope>
    <source>
        <strain evidence="1 2">N6B1</strain>
    </source>
</reference>
<evidence type="ECO:0000313" key="2">
    <source>
        <dbReference type="Proteomes" id="UP000429484"/>
    </source>
</evidence>
<organism evidence="1 2">
    <name type="scientific">Rhizobium meliloti</name>
    <name type="common">Ensifer meliloti</name>
    <name type="synonym">Sinorhizobium meliloti</name>
    <dbReference type="NCBI Taxonomy" id="382"/>
    <lineage>
        <taxon>Bacteria</taxon>
        <taxon>Pseudomonadati</taxon>
        <taxon>Pseudomonadota</taxon>
        <taxon>Alphaproteobacteria</taxon>
        <taxon>Hyphomicrobiales</taxon>
        <taxon>Rhizobiaceae</taxon>
        <taxon>Sinorhizobium/Ensifer group</taxon>
        <taxon>Sinorhizobium</taxon>
    </lineage>
</organism>
<dbReference type="GO" id="GO:0006313">
    <property type="term" value="P:DNA transposition"/>
    <property type="evidence" value="ECO:0007669"/>
    <property type="project" value="InterPro"/>
</dbReference>
<dbReference type="Pfam" id="PF01527">
    <property type="entry name" value="HTH_Tnp_1"/>
    <property type="match status" value="1"/>
</dbReference>
<evidence type="ECO:0000313" key="1">
    <source>
        <dbReference type="EMBL" id="MQW32477.1"/>
    </source>
</evidence>
<comment type="caution">
    <text evidence="1">The sequence shown here is derived from an EMBL/GenBank/DDBJ whole genome shotgun (WGS) entry which is preliminary data.</text>
</comment>